<dbReference type="InParanoid" id="B8MUH8"/>
<keyword evidence="2" id="KW-0808">Transferase</keyword>
<evidence type="ECO:0000259" key="1">
    <source>
        <dbReference type="PROSITE" id="PS50878"/>
    </source>
</evidence>
<keyword evidence="2" id="KW-0540">Nuclease</keyword>
<evidence type="ECO:0000313" key="2">
    <source>
        <dbReference type="EMBL" id="EED11850.1"/>
    </source>
</evidence>
<keyword evidence="2" id="KW-0695">RNA-directed DNA polymerase</keyword>
<reference evidence="3" key="1">
    <citation type="journal article" date="2015" name="Genome Announc.">
        <title>Genome sequence of the AIDS-associated pathogen Penicillium marneffei (ATCC18224) and its near taxonomic relative Talaromyces stipitatus (ATCC10500).</title>
        <authorList>
            <person name="Nierman W.C."/>
            <person name="Fedorova-Abrams N.D."/>
            <person name="Andrianopoulos A."/>
        </authorList>
    </citation>
    <scope>NUCLEOTIDE SEQUENCE [LARGE SCALE GENOMIC DNA]</scope>
    <source>
        <strain evidence="3">ATCC 10500 / CBS 375.48 / QM 6759 / NRRL 1006</strain>
    </source>
</reference>
<organism evidence="2 3">
    <name type="scientific">Talaromyces stipitatus (strain ATCC 10500 / CBS 375.48 / QM 6759 / NRRL 1006)</name>
    <name type="common">Penicillium stipitatum</name>
    <dbReference type="NCBI Taxonomy" id="441959"/>
    <lineage>
        <taxon>Eukaryota</taxon>
        <taxon>Fungi</taxon>
        <taxon>Dikarya</taxon>
        <taxon>Ascomycota</taxon>
        <taxon>Pezizomycotina</taxon>
        <taxon>Eurotiomycetes</taxon>
        <taxon>Eurotiomycetidae</taxon>
        <taxon>Eurotiales</taxon>
        <taxon>Trichocomaceae</taxon>
        <taxon>Talaromyces</taxon>
        <taxon>Talaromyces sect. Talaromyces</taxon>
    </lineage>
</organism>
<sequence length="780" mass="86846">MKDVFDMSKWHKSTGIFRSPPLKDLLRPNSLPAVTVHEKRDVLVRNLLQNSAEAGDIPLDSPTVPSTSLYFPDISMLQVEESVLQAGNTAPGADEIPTCILKVAWPLIKDKVLMLYQGCLKIGYHPKCFRHAILAIIQKPKKTDWSSPRLYRPIALLSVLGKGLERLVARNMAWISIHHKVLARQQFGALPLRSATDLTTCLTHDVEQALNQGMTASLLTLDVKGAFDSVLPGRLIRRLREQGWPTNLVLWIASFATGRSVQIRLDGEISPSTDITCGLPQGSPVSGILFMLYIAPLFRLGNPRNRFGYADDAANLAISTSLTTNCEALSDSLQEALNWGAAEGITFALDKYELLHFSRHKADQDPTRTPSVKAGSITISENTKRLYLRWLGILFDKKLTFKWHVRETASKALTVANALRSLGNTVRGVKPDLLQQAVSACVLHKAYYGAETWWPGRTRPGPSQISNRVGEHLEKLTKVILTGARAVLPVFRTTPKPVLYRESGFSPPEIELDRIALLATVRLRRLDPYHPLRRRAEQIASNGRQTSRFARRTLALPNSEQINPLQYAPWHPREPRGNAQARIGAPMGRTKEQAAANFMAFQRSSQEIFESFRTLAAAWPFRKRLPHTKSGSIQIRWVPGHAKIPENEAADLAAKEGAASIPPAPHKSSYASLKRYAKTQSLSAAQSQWEKVAIAAHTGHGDFADYHERFNHDDAYLLCQCGARKAPLHFFFCHIAKRRAPRPPGPPSEVISFLLGTAKGAQKLATWLAETHFYEDICPR</sequence>
<gene>
    <name evidence="2" type="ORF">TSTA_110300</name>
</gene>
<dbReference type="Gene3D" id="3.30.420.10">
    <property type="entry name" value="Ribonuclease H-like superfamily/Ribonuclease H"/>
    <property type="match status" value="1"/>
</dbReference>
<accession>B8MUH8</accession>
<protein>
    <submittedName>
        <fullName evidence="2">Endonuclease/reverse transcriptase, putative</fullName>
    </submittedName>
</protein>
<keyword evidence="2" id="KW-0378">Hydrolase</keyword>
<dbReference type="GO" id="GO:0004519">
    <property type="term" value="F:endonuclease activity"/>
    <property type="evidence" value="ECO:0007669"/>
    <property type="project" value="UniProtKB-KW"/>
</dbReference>
<proteinExistence type="predicted"/>
<dbReference type="OrthoDB" id="4357294at2759"/>
<dbReference type="InterPro" id="IPR036397">
    <property type="entry name" value="RNaseH_sf"/>
</dbReference>
<dbReference type="PANTHER" id="PTHR33481:SF1">
    <property type="entry name" value="ENDONUCLEASE_EXONUCLEASE_PHOSPHATASE DOMAIN-CONTAINING PROTEIN-RELATED"/>
    <property type="match status" value="1"/>
</dbReference>
<dbReference type="HOGENOM" id="CLU_000680_26_3_1"/>
<keyword evidence="3" id="KW-1185">Reference proteome</keyword>
<dbReference type="eggNOG" id="KOG1075">
    <property type="taxonomic scope" value="Eukaryota"/>
</dbReference>
<dbReference type="InterPro" id="IPR000477">
    <property type="entry name" value="RT_dom"/>
</dbReference>
<dbReference type="GO" id="GO:0003676">
    <property type="term" value="F:nucleic acid binding"/>
    <property type="evidence" value="ECO:0007669"/>
    <property type="project" value="InterPro"/>
</dbReference>
<dbReference type="InterPro" id="IPR012337">
    <property type="entry name" value="RNaseH-like_sf"/>
</dbReference>
<dbReference type="AlphaFoldDB" id="B8MUH8"/>
<dbReference type="STRING" id="441959.B8MUH8"/>
<keyword evidence="2" id="KW-0548">Nucleotidyltransferase</keyword>
<dbReference type="CDD" id="cd01650">
    <property type="entry name" value="RT_nLTR_like"/>
    <property type="match status" value="1"/>
</dbReference>
<dbReference type="Pfam" id="PF00078">
    <property type="entry name" value="RVT_1"/>
    <property type="match status" value="1"/>
</dbReference>
<name>B8MUH8_TALSN</name>
<dbReference type="SUPFAM" id="SSF53098">
    <property type="entry name" value="Ribonuclease H-like"/>
    <property type="match status" value="1"/>
</dbReference>
<dbReference type="OMA" id="DEWHAST"/>
<dbReference type="PhylomeDB" id="B8MUH8"/>
<dbReference type="PANTHER" id="PTHR33481">
    <property type="entry name" value="REVERSE TRANSCRIPTASE"/>
    <property type="match status" value="1"/>
</dbReference>
<dbReference type="PROSITE" id="PS50878">
    <property type="entry name" value="RT_POL"/>
    <property type="match status" value="1"/>
</dbReference>
<dbReference type="RefSeq" id="XP_002488606.1">
    <property type="nucleotide sequence ID" value="XM_002488561.1"/>
</dbReference>
<dbReference type="SUPFAM" id="SSF56672">
    <property type="entry name" value="DNA/RNA polymerases"/>
    <property type="match status" value="1"/>
</dbReference>
<dbReference type="InterPro" id="IPR043502">
    <property type="entry name" value="DNA/RNA_pol_sf"/>
</dbReference>
<feature type="domain" description="Reverse transcriptase" evidence="1">
    <location>
        <begin position="118"/>
        <end position="395"/>
    </location>
</feature>
<dbReference type="GO" id="GO:0003964">
    <property type="term" value="F:RNA-directed DNA polymerase activity"/>
    <property type="evidence" value="ECO:0007669"/>
    <property type="project" value="UniProtKB-KW"/>
</dbReference>
<dbReference type="Proteomes" id="UP000001745">
    <property type="component" value="Unassembled WGS sequence"/>
</dbReference>
<evidence type="ECO:0000313" key="3">
    <source>
        <dbReference type="Proteomes" id="UP000001745"/>
    </source>
</evidence>
<dbReference type="VEuPathDB" id="FungiDB:TSTA_110300"/>
<dbReference type="GeneID" id="8107262"/>
<dbReference type="EMBL" id="EQ962661">
    <property type="protein sequence ID" value="EED11850.1"/>
    <property type="molecule type" value="Genomic_DNA"/>
</dbReference>
<keyword evidence="2" id="KW-0255">Endonuclease</keyword>